<keyword evidence="2" id="KW-1185">Reference proteome</keyword>
<gene>
    <name evidence="1" type="ORF">J2S17_003076</name>
</gene>
<evidence type="ECO:0008006" key="3">
    <source>
        <dbReference type="Google" id="ProtNLM"/>
    </source>
</evidence>
<dbReference type="Proteomes" id="UP001238088">
    <property type="component" value="Unassembled WGS sequence"/>
</dbReference>
<evidence type="ECO:0000313" key="2">
    <source>
        <dbReference type="Proteomes" id="UP001238088"/>
    </source>
</evidence>
<dbReference type="EMBL" id="JAUSUB010000013">
    <property type="protein sequence ID" value="MDQ0271188.1"/>
    <property type="molecule type" value="Genomic_DNA"/>
</dbReference>
<protein>
    <recommendedName>
        <fullName evidence="3">Transposase</fullName>
    </recommendedName>
</protein>
<evidence type="ECO:0000313" key="1">
    <source>
        <dbReference type="EMBL" id="MDQ0271188.1"/>
    </source>
</evidence>
<proteinExistence type="predicted"/>
<organism evidence="1 2">
    <name type="scientific">Cytobacillus purgationiresistens</name>
    <dbReference type="NCBI Taxonomy" id="863449"/>
    <lineage>
        <taxon>Bacteria</taxon>
        <taxon>Bacillati</taxon>
        <taxon>Bacillota</taxon>
        <taxon>Bacilli</taxon>
        <taxon>Bacillales</taxon>
        <taxon>Bacillaceae</taxon>
        <taxon>Cytobacillus</taxon>
    </lineage>
</organism>
<accession>A0ABU0ALB7</accession>
<comment type="caution">
    <text evidence="1">The sequence shown here is derived from an EMBL/GenBank/DDBJ whole genome shotgun (WGS) entry which is preliminary data.</text>
</comment>
<reference evidence="1 2" key="1">
    <citation type="submission" date="2023-07" db="EMBL/GenBank/DDBJ databases">
        <title>Genomic Encyclopedia of Type Strains, Phase IV (KMG-IV): sequencing the most valuable type-strain genomes for metagenomic binning, comparative biology and taxonomic classification.</title>
        <authorList>
            <person name="Goeker M."/>
        </authorList>
    </citation>
    <scope>NUCLEOTIDE SEQUENCE [LARGE SCALE GENOMIC DNA]</scope>
    <source>
        <strain evidence="1 2">DSM 23494</strain>
    </source>
</reference>
<sequence length="195" mass="22902">MVHDRQIMTLQAKGRRAQDELQKKNGKSVNEKVIHYARLGEALIKAREKGLDPFTTLETIMPWEKFITSIEEAKDLSRPMNYDYLDLLENRFFYLRKYTPTLLKALEFRSTKSTRPLMKALDTIREMNESNKRKVPEGAPLDFVSNRWQKHVYEEDGTINRHYYEMAALTELRNHVRSGDISIVGVDNTKILRII</sequence>
<name>A0ABU0ALB7_9BACI</name>